<protein>
    <submittedName>
        <fullName evidence="1">Uncharacterized protein</fullName>
    </submittedName>
</protein>
<reference evidence="1" key="1">
    <citation type="submission" date="2020-03" db="EMBL/GenBank/DDBJ databases">
        <title>The deep terrestrial virosphere.</title>
        <authorList>
            <person name="Holmfeldt K."/>
            <person name="Nilsson E."/>
            <person name="Simone D."/>
            <person name="Lopez-Fernandez M."/>
            <person name="Wu X."/>
            <person name="de Brujin I."/>
            <person name="Lundin D."/>
            <person name="Andersson A."/>
            <person name="Bertilsson S."/>
            <person name="Dopson M."/>
        </authorList>
    </citation>
    <scope>NUCLEOTIDE SEQUENCE</scope>
    <source>
        <strain evidence="1">MM415B02098</strain>
    </source>
</reference>
<proteinExistence type="predicted"/>
<organism evidence="1">
    <name type="scientific">viral metagenome</name>
    <dbReference type="NCBI Taxonomy" id="1070528"/>
    <lineage>
        <taxon>unclassified sequences</taxon>
        <taxon>metagenomes</taxon>
        <taxon>organismal metagenomes</taxon>
    </lineage>
</organism>
<gene>
    <name evidence="1" type="ORF">MM415B02098_0008</name>
</gene>
<evidence type="ECO:0000313" key="1">
    <source>
        <dbReference type="EMBL" id="QJA86303.1"/>
    </source>
</evidence>
<name>A0A6M3KVT5_9ZZZZ</name>
<dbReference type="AlphaFoldDB" id="A0A6M3KVT5"/>
<accession>A0A6M3KVT5</accession>
<sequence>MSDFIINEELDKETLKPYFSITGKHVVVYQWDRMGRYRTREEAEKAVKGLITNLE</sequence>
<dbReference type="EMBL" id="MT142628">
    <property type="protein sequence ID" value="QJA86303.1"/>
    <property type="molecule type" value="Genomic_DNA"/>
</dbReference>